<protein>
    <submittedName>
        <fullName evidence="5">Imelysin family protein</fullName>
    </submittedName>
</protein>
<evidence type="ECO:0000256" key="2">
    <source>
        <dbReference type="ARBA" id="ARBA00022729"/>
    </source>
</evidence>
<dbReference type="InterPro" id="IPR038352">
    <property type="entry name" value="Imelysin_sf"/>
</dbReference>
<dbReference type="Gene3D" id="1.20.1420.20">
    <property type="entry name" value="M75 peptidase, HXXE motif"/>
    <property type="match status" value="1"/>
</dbReference>
<feature type="signal peptide" evidence="3">
    <location>
        <begin position="1"/>
        <end position="24"/>
    </location>
</feature>
<dbReference type="InterPro" id="IPR018976">
    <property type="entry name" value="Imelysin-like"/>
</dbReference>
<evidence type="ECO:0000256" key="1">
    <source>
        <dbReference type="ARBA" id="ARBA00004196"/>
    </source>
</evidence>
<dbReference type="InterPro" id="IPR034984">
    <property type="entry name" value="Imelysin-like_IPPA"/>
</dbReference>
<comment type="caution">
    <text evidence="5">The sequence shown here is derived from an EMBL/GenBank/DDBJ whole genome shotgun (WGS) entry which is preliminary data.</text>
</comment>
<dbReference type="Pfam" id="PF09375">
    <property type="entry name" value="Peptidase_M75"/>
    <property type="match status" value="1"/>
</dbReference>
<comment type="subcellular location">
    <subcellularLocation>
        <location evidence="1">Cell envelope</location>
    </subcellularLocation>
</comment>
<organism evidence="5 6">
    <name type="scientific">Thioclava kandeliae</name>
    <dbReference type="NCBI Taxonomy" id="3070818"/>
    <lineage>
        <taxon>Bacteria</taxon>
        <taxon>Pseudomonadati</taxon>
        <taxon>Pseudomonadota</taxon>
        <taxon>Alphaproteobacteria</taxon>
        <taxon>Rhodobacterales</taxon>
        <taxon>Paracoccaceae</taxon>
        <taxon>Thioclava</taxon>
    </lineage>
</organism>
<evidence type="ECO:0000313" key="6">
    <source>
        <dbReference type="Proteomes" id="UP001438953"/>
    </source>
</evidence>
<sequence length="334" mass="35987">MRNLLFSLPLMAMSLPVFSGQALADTRAAVTEDILPGYTALTNAATALQTGAEADCSIAAMQPLWNEAFDAWLGVAFLRLGPVEDQGRALAFAFWPDAKATGRRQLSGLIEQKNQQFTDPAELAKASIGVRGFFGLEHLLYGELATDDEYTCKLRAAMAGDLAQMAIDVEVGWQNGFADELLSPGTEGRTLYLTESEARQALYTQLVTGLEFNKDTRLGRPLGTFERPRPERAEMLEAGRSARNVTLSLVALRGFADRLAQGMGEIPKTDAAFDRAIELAQDLDDPVFAGVADPMGRLKVEIVQQQIGLTVEAMQAELGPLLGVSVGFNAADGD</sequence>
<keyword evidence="2 3" id="KW-0732">Signal</keyword>
<proteinExistence type="predicted"/>
<evidence type="ECO:0000256" key="3">
    <source>
        <dbReference type="SAM" id="SignalP"/>
    </source>
</evidence>
<keyword evidence="6" id="KW-1185">Reference proteome</keyword>
<feature type="chain" id="PRO_5045610755" evidence="3">
    <location>
        <begin position="25"/>
        <end position="334"/>
    </location>
</feature>
<feature type="domain" description="Imelysin-like" evidence="4">
    <location>
        <begin position="34"/>
        <end position="306"/>
    </location>
</feature>
<evidence type="ECO:0000313" key="5">
    <source>
        <dbReference type="EMBL" id="MER5172744.1"/>
    </source>
</evidence>
<dbReference type="RefSeq" id="WP_350937757.1">
    <property type="nucleotide sequence ID" value="NZ_JAYWLC010000011.1"/>
</dbReference>
<accession>A0ABV1SIL1</accession>
<evidence type="ECO:0000259" key="4">
    <source>
        <dbReference type="Pfam" id="PF09375"/>
    </source>
</evidence>
<dbReference type="CDD" id="cd14659">
    <property type="entry name" value="Imelysin-like_IPPA"/>
    <property type="match status" value="1"/>
</dbReference>
<name>A0ABV1SIL1_9RHOB</name>
<dbReference type="EMBL" id="JAYWLC010000011">
    <property type="protein sequence ID" value="MER5172744.1"/>
    <property type="molecule type" value="Genomic_DNA"/>
</dbReference>
<gene>
    <name evidence="5" type="ORF">VSX56_13265</name>
</gene>
<reference evidence="5 6" key="1">
    <citation type="submission" date="2024-06" db="EMBL/GenBank/DDBJ databases">
        <title>Thioclava kandeliae sp. nov. from a rhizosphere soil sample of Kandelia candel in a mangrove.</title>
        <authorList>
            <person name="Mu T."/>
        </authorList>
    </citation>
    <scope>NUCLEOTIDE SEQUENCE [LARGE SCALE GENOMIC DNA]</scope>
    <source>
        <strain evidence="5 6">CPCC 100088</strain>
    </source>
</reference>
<dbReference type="Proteomes" id="UP001438953">
    <property type="component" value="Unassembled WGS sequence"/>
</dbReference>